<evidence type="ECO:0008006" key="3">
    <source>
        <dbReference type="Google" id="ProtNLM"/>
    </source>
</evidence>
<proteinExistence type="predicted"/>
<evidence type="ECO:0000313" key="1">
    <source>
        <dbReference type="EMBL" id="KAJ9152496.1"/>
    </source>
</evidence>
<keyword evidence="2" id="KW-1185">Reference proteome</keyword>
<dbReference type="Proteomes" id="UP001174677">
    <property type="component" value="Chromosome 15"/>
</dbReference>
<comment type="caution">
    <text evidence="1">The sequence shown here is derived from an EMBL/GenBank/DDBJ whole genome shotgun (WGS) entry which is preliminary data.</text>
</comment>
<accession>A0ABQ9KWU5</accession>
<reference evidence="1 2" key="1">
    <citation type="journal article" date="2023" name="Plant Biotechnol. J.">
        <title>Chromosome-level wild Hevea brasiliensis genome provides new tools for genomic-assisted breeding and valuable loci to elevate rubber yield.</title>
        <authorList>
            <person name="Cheng H."/>
            <person name="Song X."/>
            <person name="Hu Y."/>
            <person name="Wu T."/>
            <person name="Yang Q."/>
            <person name="An Z."/>
            <person name="Feng S."/>
            <person name="Deng Z."/>
            <person name="Wu W."/>
            <person name="Zeng X."/>
            <person name="Tu M."/>
            <person name="Wang X."/>
            <person name="Huang H."/>
        </authorList>
    </citation>
    <scope>NUCLEOTIDE SEQUENCE [LARGE SCALE GENOMIC DNA]</scope>
    <source>
        <strain evidence="1">MT/VB/25A 57/8</strain>
    </source>
</reference>
<organism evidence="1 2">
    <name type="scientific">Hevea brasiliensis</name>
    <name type="common">Para rubber tree</name>
    <name type="synonym">Siphonia brasiliensis</name>
    <dbReference type="NCBI Taxonomy" id="3981"/>
    <lineage>
        <taxon>Eukaryota</taxon>
        <taxon>Viridiplantae</taxon>
        <taxon>Streptophyta</taxon>
        <taxon>Embryophyta</taxon>
        <taxon>Tracheophyta</taxon>
        <taxon>Spermatophyta</taxon>
        <taxon>Magnoliopsida</taxon>
        <taxon>eudicotyledons</taxon>
        <taxon>Gunneridae</taxon>
        <taxon>Pentapetalae</taxon>
        <taxon>rosids</taxon>
        <taxon>fabids</taxon>
        <taxon>Malpighiales</taxon>
        <taxon>Euphorbiaceae</taxon>
        <taxon>Crotonoideae</taxon>
        <taxon>Micrandreae</taxon>
        <taxon>Hevea</taxon>
    </lineage>
</organism>
<dbReference type="EMBL" id="JARPOI010000015">
    <property type="protein sequence ID" value="KAJ9152496.1"/>
    <property type="molecule type" value="Genomic_DNA"/>
</dbReference>
<sequence length="102" mass="11751">MDPRVATMMKEMKFFPGMGLGKRANGLVTFPEIKGQITRYGLGYQPTEDEEELKPTKFIREGAIAWTDDQELPHVEELEQEVSAIKLRSAWKPSTWTYTPKF</sequence>
<evidence type="ECO:0000313" key="2">
    <source>
        <dbReference type="Proteomes" id="UP001174677"/>
    </source>
</evidence>
<gene>
    <name evidence="1" type="ORF">P3X46_026057</name>
</gene>
<protein>
    <recommendedName>
        <fullName evidence="3">G-patch domain-containing protein</fullName>
    </recommendedName>
</protein>
<name>A0ABQ9KWU5_HEVBR</name>